<dbReference type="HOGENOM" id="CLU_1161009_0_0_1"/>
<dbReference type="OrthoDB" id="3060996at2759"/>
<dbReference type="Proteomes" id="UP000016930">
    <property type="component" value="Unassembled WGS sequence"/>
</dbReference>
<protein>
    <submittedName>
        <fullName evidence="1">Uncharacterized protein</fullName>
    </submittedName>
</protein>
<reference evidence="1 2" key="1">
    <citation type="journal article" date="2012" name="Proc. Natl. Acad. Sci. U.S.A.">
        <title>Comparative genomics of Ceriporiopsis subvermispora and Phanerochaete chrysosporium provide insight into selective ligninolysis.</title>
        <authorList>
            <person name="Fernandez-Fueyo E."/>
            <person name="Ruiz-Duenas F.J."/>
            <person name="Ferreira P."/>
            <person name="Floudas D."/>
            <person name="Hibbett D.S."/>
            <person name="Canessa P."/>
            <person name="Larrondo L.F."/>
            <person name="James T.Y."/>
            <person name="Seelenfreund D."/>
            <person name="Lobos S."/>
            <person name="Polanco R."/>
            <person name="Tello M."/>
            <person name="Honda Y."/>
            <person name="Watanabe T."/>
            <person name="Watanabe T."/>
            <person name="Ryu J.S."/>
            <person name="Kubicek C.P."/>
            <person name="Schmoll M."/>
            <person name="Gaskell J."/>
            <person name="Hammel K.E."/>
            <person name="St John F.J."/>
            <person name="Vanden Wymelenberg A."/>
            <person name="Sabat G."/>
            <person name="Splinter BonDurant S."/>
            <person name="Syed K."/>
            <person name="Yadav J.S."/>
            <person name="Doddapaneni H."/>
            <person name="Subramanian V."/>
            <person name="Lavin J.L."/>
            <person name="Oguiza J.A."/>
            <person name="Perez G."/>
            <person name="Pisabarro A.G."/>
            <person name="Ramirez L."/>
            <person name="Santoyo F."/>
            <person name="Master E."/>
            <person name="Coutinho P.M."/>
            <person name="Henrissat B."/>
            <person name="Lombard V."/>
            <person name="Magnuson J.K."/>
            <person name="Kuees U."/>
            <person name="Hori C."/>
            <person name="Igarashi K."/>
            <person name="Samejima M."/>
            <person name="Held B.W."/>
            <person name="Barry K.W."/>
            <person name="LaButti K.M."/>
            <person name="Lapidus A."/>
            <person name="Lindquist E.A."/>
            <person name="Lucas S.M."/>
            <person name="Riley R."/>
            <person name="Salamov A.A."/>
            <person name="Hoffmeister D."/>
            <person name="Schwenk D."/>
            <person name="Hadar Y."/>
            <person name="Yarden O."/>
            <person name="de Vries R.P."/>
            <person name="Wiebenga A."/>
            <person name="Stenlid J."/>
            <person name="Eastwood D."/>
            <person name="Grigoriev I.V."/>
            <person name="Berka R.M."/>
            <person name="Blanchette R.A."/>
            <person name="Kersten P."/>
            <person name="Martinez A.T."/>
            <person name="Vicuna R."/>
            <person name="Cullen D."/>
        </authorList>
    </citation>
    <scope>NUCLEOTIDE SEQUENCE [LARGE SCALE GENOMIC DNA]</scope>
    <source>
        <strain evidence="1 2">B</strain>
    </source>
</reference>
<name>M2RL41_CERS8</name>
<proteinExistence type="predicted"/>
<dbReference type="AlphaFoldDB" id="M2RL41"/>
<dbReference type="SUPFAM" id="SSF52047">
    <property type="entry name" value="RNI-like"/>
    <property type="match status" value="1"/>
</dbReference>
<evidence type="ECO:0000313" key="2">
    <source>
        <dbReference type="Proteomes" id="UP000016930"/>
    </source>
</evidence>
<gene>
    <name evidence="1" type="ORF">CERSUDRAFT_92028</name>
</gene>
<keyword evidence="2" id="KW-1185">Reference proteome</keyword>
<sequence>MSFDLPLRHFNTFPQLTSLTIPLSSSWYTDYTPRPAVRLPQLAELELFCREDPDFSIFDSWDMPNLRHLWMIQKPRNTYLFHPKTGLSEFFQKHGSTLEFVDLSEARLYIAPKFAELLHSCTKLRHMVLPWAWVVYLLHEPFGGRAAFHLDIWAHMEPYTDDMLCVAEDRILRDARILDADLTHLRHLPLLITPNADLCSDEIVTYDLLAFRIAQSGQFVKGAPITCDKPDAENGVYEP</sequence>
<dbReference type="EMBL" id="KB445793">
    <property type="protein sequence ID" value="EMD39526.1"/>
    <property type="molecule type" value="Genomic_DNA"/>
</dbReference>
<organism evidence="1 2">
    <name type="scientific">Ceriporiopsis subvermispora (strain B)</name>
    <name type="common">White-rot fungus</name>
    <name type="synonym">Gelatoporia subvermispora</name>
    <dbReference type="NCBI Taxonomy" id="914234"/>
    <lineage>
        <taxon>Eukaryota</taxon>
        <taxon>Fungi</taxon>
        <taxon>Dikarya</taxon>
        <taxon>Basidiomycota</taxon>
        <taxon>Agaricomycotina</taxon>
        <taxon>Agaricomycetes</taxon>
        <taxon>Polyporales</taxon>
        <taxon>Gelatoporiaceae</taxon>
        <taxon>Gelatoporia</taxon>
    </lineage>
</organism>
<accession>M2RL41</accession>
<evidence type="ECO:0000313" key="1">
    <source>
        <dbReference type="EMBL" id="EMD39526.1"/>
    </source>
</evidence>